<dbReference type="EMBL" id="AWSJ01000225">
    <property type="protein sequence ID" value="ERI08160.1"/>
    <property type="molecule type" value="Genomic_DNA"/>
</dbReference>
<gene>
    <name evidence="8" type="ORF">HMPREF0083_03766</name>
</gene>
<evidence type="ECO:0000256" key="2">
    <source>
        <dbReference type="ARBA" id="ARBA00022801"/>
    </source>
</evidence>
<evidence type="ECO:0000256" key="3">
    <source>
        <dbReference type="ARBA" id="ARBA00022806"/>
    </source>
</evidence>
<dbReference type="GO" id="GO:0016787">
    <property type="term" value="F:hydrolase activity"/>
    <property type="evidence" value="ECO:0007669"/>
    <property type="project" value="UniProtKB-UniRule"/>
</dbReference>
<dbReference type="GO" id="GO:0003677">
    <property type="term" value="F:DNA binding"/>
    <property type="evidence" value="ECO:0007669"/>
    <property type="project" value="InterPro"/>
</dbReference>
<dbReference type="HOGENOM" id="CLU_010312_4_0_9"/>
<dbReference type="InterPro" id="IPR000212">
    <property type="entry name" value="DNA_helicase_UvrD/REP"/>
</dbReference>
<dbReference type="Pfam" id="PF13538">
    <property type="entry name" value="UvrD_C_2"/>
    <property type="match status" value="1"/>
</dbReference>
<keyword evidence="1 5" id="KW-0547">Nucleotide-binding</keyword>
<reference evidence="8 9" key="1">
    <citation type="submission" date="2013-08" db="EMBL/GenBank/DDBJ databases">
        <authorList>
            <person name="Weinstock G."/>
            <person name="Sodergren E."/>
            <person name="Wylie T."/>
            <person name="Fulton L."/>
            <person name="Fulton R."/>
            <person name="Fronick C."/>
            <person name="O'Laughlin M."/>
            <person name="Godfrey J."/>
            <person name="Miner T."/>
            <person name="Herter B."/>
            <person name="Appelbaum E."/>
            <person name="Cordes M."/>
            <person name="Lek S."/>
            <person name="Wollam A."/>
            <person name="Pepin K.H."/>
            <person name="Palsikar V.B."/>
            <person name="Mitreva M."/>
            <person name="Wilson R.K."/>
        </authorList>
    </citation>
    <scope>NUCLEOTIDE SEQUENCE [LARGE SCALE GENOMIC DNA]</scope>
    <source>
        <strain evidence="8 9">ATCC 12856</strain>
    </source>
</reference>
<feature type="binding site" evidence="5">
    <location>
        <begin position="254"/>
        <end position="261"/>
    </location>
    <ligand>
        <name>ATP</name>
        <dbReference type="ChEBI" id="CHEBI:30616"/>
    </ligand>
</feature>
<evidence type="ECO:0000256" key="5">
    <source>
        <dbReference type="PROSITE-ProRule" id="PRU00560"/>
    </source>
</evidence>
<dbReference type="AlphaFoldDB" id="U1WZL3"/>
<dbReference type="GO" id="GO:0005524">
    <property type="term" value="F:ATP binding"/>
    <property type="evidence" value="ECO:0007669"/>
    <property type="project" value="UniProtKB-UniRule"/>
</dbReference>
<protein>
    <submittedName>
        <fullName evidence="8">Helicase IV</fullName>
    </submittedName>
</protein>
<dbReference type="PROSITE" id="PS51198">
    <property type="entry name" value="UVRD_HELICASE_ATP_BIND"/>
    <property type="match status" value="1"/>
</dbReference>
<keyword evidence="2 5" id="KW-0378">Hydrolase</keyword>
<accession>U1WZL3</accession>
<feature type="domain" description="UvrD-like helicase ATP-binding" evidence="7">
    <location>
        <begin position="233"/>
        <end position="640"/>
    </location>
</feature>
<dbReference type="PANTHER" id="PTHR11070:SF17">
    <property type="entry name" value="DNA HELICASE IV"/>
    <property type="match status" value="1"/>
</dbReference>
<evidence type="ECO:0000313" key="9">
    <source>
        <dbReference type="Proteomes" id="UP000016511"/>
    </source>
</evidence>
<organism evidence="8 9">
    <name type="scientific">Aneurinibacillus aneurinilyticus ATCC 12856</name>
    <dbReference type="NCBI Taxonomy" id="649747"/>
    <lineage>
        <taxon>Bacteria</taxon>
        <taxon>Bacillati</taxon>
        <taxon>Bacillota</taxon>
        <taxon>Bacilli</taxon>
        <taxon>Bacillales</taxon>
        <taxon>Paenibacillaceae</taxon>
        <taxon>Aneurinibacillus group</taxon>
        <taxon>Aneurinibacillus</taxon>
    </lineage>
</organism>
<dbReference type="InterPro" id="IPR027417">
    <property type="entry name" value="P-loop_NTPase"/>
</dbReference>
<evidence type="ECO:0000256" key="6">
    <source>
        <dbReference type="SAM" id="Coils"/>
    </source>
</evidence>
<keyword evidence="6" id="KW-0175">Coiled coil</keyword>
<dbReference type="InterPro" id="IPR048228">
    <property type="entry name" value="HelD_bacillota"/>
</dbReference>
<dbReference type="Gene3D" id="3.40.50.300">
    <property type="entry name" value="P-loop containing nucleotide triphosphate hydrolases"/>
    <property type="match status" value="3"/>
</dbReference>
<dbReference type="Pfam" id="PF00580">
    <property type="entry name" value="UvrD-helicase"/>
    <property type="match status" value="1"/>
</dbReference>
<dbReference type="GO" id="GO:0043138">
    <property type="term" value="F:3'-5' DNA helicase activity"/>
    <property type="evidence" value="ECO:0007669"/>
    <property type="project" value="TreeGrafter"/>
</dbReference>
<dbReference type="PANTHER" id="PTHR11070">
    <property type="entry name" value="UVRD / RECB / PCRA DNA HELICASE FAMILY MEMBER"/>
    <property type="match status" value="1"/>
</dbReference>
<evidence type="ECO:0000313" key="8">
    <source>
        <dbReference type="EMBL" id="ERI08160.1"/>
    </source>
</evidence>
<dbReference type="SUPFAM" id="SSF52540">
    <property type="entry name" value="P-loop containing nucleoside triphosphate hydrolases"/>
    <property type="match status" value="1"/>
</dbReference>
<keyword evidence="3 5" id="KW-0347">Helicase</keyword>
<dbReference type="STRING" id="649747.HMPREF0083_03766"/>
<dbReference type="InterPro" id="IPR027785">
    <property type="entry name" value="UvrD-like_helicase_C"/>
</dbReference>
<dbReference type="eggNOG" id="COG3973">
    <property type="taxonomic scope" value="Bacteria"/>
</dbReference>
<comment type="caution">
    <text evidence="8">The sequence shown here is derived from an EMBL/GenBank/DDBJ whole genome shotgun (WGS) entry which is preliminary data.</text>
</comment>
<dbReference type="Proteomes" id="UP000016511">
    <property type="component" value="Unassembled WGS sequence"/>
</dbReference>
<dbReference type="GO" id="GO:0005829">
    <property type="term" value="C:cytosol"/>
    <property type="evidence" value="ECO:0007669"/>
    <property type="project" value="TreeGrafter"/>
</dbReference>
<keyword evidence="9" id="KW-1185">Reference proteome</keyword>
<proteinExistence type="predicted"/>
<name>U1WZL3_ANEAE</name>
<evidence type="ECO:0000256" key="1">
    <source>
        <dbReference type="ARBA" id="ARBA00022741"/>
    </source>
</evidence>
<evidence type="ECO:0000256" key="4">
    <source>
        <dbReference type="ARBA" id="ARBA00022840"/>
    </source>
</evidence>
<dbReference type="NCBIfam" id="NF041464">
    <property type="entry name" value="HelD_BACSU"/>
    <property type="match status" value="1"/>
</dbReference>
<feature type="coiled-coil region" evidence="6">
    <location>
        <begin position="413"/>
        <end position="473"/>
    </location>
</feature>
<sequence length="808" mass="93439">MISQEIGIVKCFARYIFMTRSGDMGTNQEWQEEQQRVERVVDQIGKQIDTLQQYAGEIKAEVVDIRKNFWDDVTVNFDDAHEAAETYASMKQQAEVLSERERSHRHAKERLTTLGRLLQSPYFGRIDFAEAGEKTERIYLGIASLLDEDEEDFLIYDWRAPISSLYYDYPPGPAQYEAPGGTITGMMELKRQYVIRNSCIRSMFDTGITIGDELLQEVLGKQANTQMKSIVATIQKEQNRIIRNERSRLLIVQGAAGSGKTSAALQRVAYLLYRYRETLQAEQIVLFSPNPMFNSYVSTVLPELGEKNMQQTTFQEYLERRLGKSFHLEDTFAQMEYALSAMDELGYAARIEGIRYKAGSGFMEAIERYVSVLGKEGMIFKDIKFRGEVLFSAEYIKEQFYALDSTLRISNRIKLLADKLLEELKERARLEQMKPWVEDEIELLDKEAYLEAYKNLKKKNRYTENTFDDFERERKLLAKMVVQKYFKPLQKRVKQHRFLDMLAMYRQLFTNPQYITRFTLHDELPERWTDICIQTIERLERSELAYEDATPYLYLQEQLEGFQANTLVRHVFIDEAQDYSPFQFAFIKRLFPRSKVTALGDLNQSIYVHASINDGLSALSSLYEEGESEAFVLTRSYRSTRQIVEFTRGLIDGGEEIEPFNRDGDKPTVTQASDMTELIRSVADRIRILQAAGHQTIAVICKTAKESQDAYKALSASIPLRLIGKETSSYETGVLIIPSYLAKGVEFDAVIIYNASKTQYGRESERKLFYTACTRAMHELHIHFVEEMSPFIYRVPSETYSVVGKSSN</sequence>
<dbReference type="PATRIC" id="fig|649747.3.peg.3416"/>
<dbReference type="GO" id="GO:0000725">
    <property type="term" value="P:recombinational repair"/>
    <property type="evidence" value="ECO:0007669"/>
    <property type="project" value="TreeGrafter"/>
</dbReference>
<evidence type="ECO:0000259" key="7">
    <source>
        <dbReference type="PROSITE" id="PS51198"/>
    </source>
</evidence>
<keyword evidence="4 5" id="KW-0067">ATP-binding</keyword>
<dbReference type="InterPro" id="IPR014016">
    <property type="entry name" value="UvrD-like_ATP-bd"/>
</dbReference>